<dbReference type="PANTHER" id="PTHR32039">
    <property type="entry name" value="MAGNESIUM-CHELATASE SUBUNIT CHLI"/>
    <property type="match status" value="1"/>
</dbReference>
<dbReference type="InterPro" id="IPR001208">
    <property type="entry name" value="MCM_dom"/>
</dbReference>
<dbReference type="InterPro" id="IPR025158">
    <property type="entry name" value="Mg_chelat-rel_C"/>
</dbReference>
<organism evidence="5 6">
    <name type="scientific">Neorickettsia risticii (strain Illinois)</name>
    <dbReference type="NCBI Taxonomy" id="434131"/>
    <lineage>
        <taxon>Bacteria</taxon>
        <taxon>Pseudomonadati</taxon>
        <taxon>Pseudomonadota</taxon>
        <taxon>Alphaproteobacteria</taxon>
        <taxon>Rickettsiales</taxon>
        <taxon>Anaplasmataceae</taxon>
        <taxon>Neorickettsia</taxon>
    </lineage>
</organism>
<keyword evidence="6" id="KW-1185">Reference proteome</keyword>
<evidence type="ECO:0000259" key="4">
    <source>
        <dbReference type="SMART" id="SM00382"/>
    </source>
</evidence>
<dbReference type="OrthoDB" id="9813147at2"/>
<dbReference type="PANTHER" id="PTHR32039:SF7">
    <property type="entry name" value="COMPETENCE PROTEIN COMM"/>
    <property type="match status" value="1"/>
</dbReference>
<evidence type="ECO:0000256" key="1">
    <source>
        <dbReference type="ARBA" id="ARBA00006354"/>
    </source>
</evidence>
<dbReference type="InterPro" id="IPR045006">
    <property type="entry name" value="CHLI-like"/>
</dbReference>
<dbReference type="GO" id="GO:0005524">
    <property type="term" value="F:ATP binding"/>
    <property type="evidence" value="ECO:0007669"/>
    <property type="project" value="UniProtKB-KW"/>
</dbReference>
<dbReference type="InterPro" id="IPR000523">
    <property type="entry name" value="Mg_chelatse_chII-like_cat_dom"/>
</dbReference>
<dbReference type="Pfam" id="PF13335">
    <property type="entry name" value="Mg_chelatase_C"/>
    <property type="match status" value="1"/>
</dbReference>
<reference evidence="5 6" key="1">
    <citation type="journal article" date="2009" name="Nucleic Acids Res.">
        <title>Analysis of complete genome sequence of Neorickettsia risticii: causative agent of Potomac horse fever.</title>
        <authorList>
            <person name="Lin M."/>
            <person name="Zhang C."/>
            <person name="Gibson K."/>
            <person name="Rikihisa Y."/>
        </authorList>
    </citation>
    <scope>NUCLEOTIDE SEQUENCE [LARGE SCALE GENOMIC DNA]</scope>
    <source>
        <strain evidence="5 6">Illinois</strain>
    </source>
</reference>
<dbReference type="Pfam" id="PF13541">
    <property type="entry name" value="ChlI"/>
    <property type="match status" value="1"/>
</dbReference>
<dbReference type="GO" id="GO:0003677">
    <property type="term" value="F:DNA binding"/>
    <property type="evidence" value="ECO:0007669"/>
    <property type="project" value="InterPro"/>
</dbReference>
<evidence type="ECO:0000256" key="2">
    <source>
        <dbReference type="ARBA" id="ARBA00022741"/>
    </source>
</evidence>
<dbReference type="InterPro" id="IPR004482">
    <property type="entry name" value="Mg_chelat-rel"/>
</dbReference>
<dbReference type="InterPro" id="IPR027417">
    <property type="entry name" value="P-loop_NTPase"/>
</dbReference>
<dbReference type="InterPro" id="IPR020568">
    <property type="entry name" value="Ribosomal_Su5_D2-typ_SF"/>
</dbReference>
<protein>
    <submittedName>
        <fullName evidence="5">Mg chelatase-like protein</fullName>
    </submittedName>
</protein>
<dbReference type="CDD" id="cd00009">
    <property type="entry name" value="AAA"/>
    <property type="match status" value="1"/>
</dbReference>
<dbReference type="Gene3D" id="3.40.50.300">
    <property type="entry name" value="P-loop containing nucleotide triphosphate hydrolases"/>
    <property type="match status" value="1"/>
</dbReference>
<evidence type="ECO:0000256" key="3">
    <source>
        <dbReference type="ARBA" id="ARBA00022840"/>
    </source>
</evidence>
<dbReference type="eggNOG" id="COG0606">
    <property type="taxonomic scope" value="Bacteria"/>
</dbReference>
<comment type="similarity">
    <text evidence="1">Belongs to the Mg-chelatase subunits D/I family. ComM subfamily.</text>
</comment>
<accession>C6V3V0</accession>
<dbReference type="InterPro" id="IPR003593">
    <property type="entry name" value="AAA+_ATPase"/>
</dbReference>
<dbReference type="RefSeq" id="WP_012779467.1">
    <property type="nucleotide sequence ID" value="NC_013009.1"/>
</dbReference>
<keyword evidence="3" id="KW-0067">ATP-binding</keyword>
<dbReference type="KEGG" id="nri:NRI_0068"/>
<dbReference type="EMBL" id="CP001431">
    <property type="protein sequence ID" value="ACT69070.1"/>
    <property type="molecule type" value="Genomic_DNA"/>
</dbReference>
<sequence length="501" mass="55641">MFTEIHTVSIQGINLVKIGVQVAISPGLPCFNIVGLPDKAISESKERIRAALLHIGLSLPKKRITVNLSPAGLTKIGTHYDLPIALGVIQLLDSNFVNRNFSEFVVLGELSLDASIKGVAGVLPAAVYAKERNLWLVCPWENRIEARISKNKKLLPIASLNELTSFLMGKSTPRKICDPFVLEEDSYPDMKDVKGQKIAKRAIEIAAAGGHHLLMRGPPGTGKSMLAKRIIGIMPPLLPQEIMEVNTIISVSGEFTNKIYRKRPFREPHQSASVAAMIGGGAIPKPGEVTLAHNGVLFLDEMAEFSSHLLDTLRQVLETGEVTISRANTKLTYPASFQLIGAMNPCRCGYLGYLPEKECKNSKRCGLDYMKTISGPVLDRIDIFVNMEPINKNQFFESQDGESSALIRKRVIAARNKQYERYTKEKFSLNCHMDNRALNEHVSLDNETKEFLKATFEKGYVSLRGHDRTLKVARTIADLDGSDEVKKVHLTEALYYRVSRN</sequence>
<evidence type="ECO:0000313" key="6">
    <source>
        <dbReference type="Proteomes" id="UP000001627"/>
    </source>
</evidence>
<keyword evidence="2" id="KW-0547">Nucleotide-binding</keyword>
<evidence type="ECO:0000313" key="5">
    <source>
        <dbReference type="EMBL" id="ACT69070.1"/>
    </source>
</evidence>
<name>C6V3V0_NEORI</name>
<dbReference type="HOGENOM" id="CLU_026145_1_1_5"/>
<feature type="domain" description="AAA+ ATPase" evidence="4">
    <location>
        <begin position="209"/>
        <end position="388"/>
    </location>
</feature>
<dbReference type="Gene3D" id="3.30.230.10">
    <property type="match status" value="1"/>
</dbReference>
<dbReference type="Proteomes" id="UP000001627">
    <property type="component" value="Chromosome"/>
</dbReference>
<dbReference type="SUPFAM" id="SSF52540">
    <property type="entry name" value="P-loop containing nucleoside triphosphate hydrolases"/>
    <property type="match status" value="1"/>
</dbReference>
<dbReference type="SUPFAM" id="SSF54211">
    <property type="entry name" value="Ribosomal protein S5 domain 2-like"/>
    <property type="match status" value="1"/>
</dbReference>
<dbReference type="AlphaFoldDB" id="C6V3V0"/>
<dbReference type="PRINTS" id="PR01657">
    <property type="entry name" value="MCMFAMILY"/>
</dbReference>
<dbReference type="NCBIfam" id="TIGR00368">
    <property type="entry name" value="YifB family Mg chelatase-like AAA ATPase"/>
    <property type="match status" value="1"/>
</dbReference>
<dbReference type="SMART" id="SM00382">
    <property type="entry name" value="AAA"/>
    <property type="match status" value="1"/>
</dbReference>
<dbReference type="Pfam" id="PF01078">
    <property type="entry name" value="Mg_chelatase"/>
    <property type="match status" value="1"/>
</dbReference>
<proteinExistence type="inferred from homology"/>
<dbReference type="InterPro" id="IPR014721">
    <property type="entry name" value="Ribsml_uS5_D2-typ_fold_subgr"/>
</dbReference>
<dbReference type="STRING" id="434131.NRI_0068"/>
<gene>
    <name evidence="5" type="ordered locus">NRI_0068</name>
</gene>